<dbReference type="PROSITE" id="PS51301">
    <property type="entry name" value="KILA_N"/>
    <property type="match status" value="1"/>
</dbReference>
<name>A0A2D0IKE6_9GAMM</name>
<sequence length="314" mass="35039">MSYNFHKDETPTAATIGVSNLSVTLEETNMSTITESDNMNNVANKNLPVIAGVEITTDSAGRFNLNALHKASGTGSNKAPAQWLRTQSAKELVSELESNLLKGSHCANMHTGHKVLNAVLGGTNPGTFAHELIAVSYAGWINPSFQLQVNQTFIDYRSGKLVERVHVQIPQSLPEALRLAADLAEQKAALEHKVESMENLFKEGMTATQFCKMLNGVNVQKVNHFLHLHNWLYNESKSGKNLRWRATSYARDRYLTEKQNEFNLHGEEAFIKFQPVLLQKGAQKIYQHYLANELPMKKNWDGLHTHDKSVSVAA</sequence>
<evidence type="ECO:0000313" key="5">
    <source>
        <dbReference type="Proteomes" id="UP000283568"/>
    </source>
</evidence>
<dbReference type="AlphaFoldDB" id="A0A2D0IKE6"/>
<evidence type="ECO:0000313" key="4">
    <source>
        <dbReference type="Proteomes" id="UP000225605"/>
    </source>
</evidence>
<accession>A0A2D0IKE6</accession>
<evidence type="ECO:0000313" key="3">
    <source>
        <dbReference type="EMBL" id="RKE90590.1"/>
    </source>
</evidence>
<protein>
    <submittedName>
        <fullName evidence="2 3">Antirepressor</fullName>
    </submittedName>
</protein>
<dbReference type="GO" id="GO:0003677">
    <property type="term" value="F:DNA binding"/>
    <property type="evidence" value="ECO:0007669"/>
    <property type="project" value="InterPro"/>
</dbReference>
<dbReference type="Proteomes" id="UP000283568">
    <property type="component" value="Unassembled WGS sequence"/>
</dbReference>
<dbReference type="EMBL" id="RAQI01000003">
    <property type="protein sequence ID" value="RKE90590.1"/>
    <property type="molecule type" value="Genomic_DNA"/>
</dbReference>
<dbReference type="InterPro" id="IPR017880">
    <property type="entry name" value="KilA_N"/>
</dbReference>
<dbReference type="SMART" id="SM01252">
    <property type="entry name" value="KilA-N"/>
    <property type="match status" value="1"/>
</dbReference>
<dbReference type="InterPro" id="IPR005039">
    <property type="entry name" value="Ant_C"/>
</dbReference>
<feature type="domain" description="KilA-N" evidence="1">
    <location>
        <begin position="44"/>
        <end position="156"/>
    </location>
</feature>
<reference evidence="3 5" key="2">
    <citation type="submission" date="2018-09" db="EMBL/GenBank/DDBJ databases">
        <title>Genomic Encyclopedia of Archaeal and Bacterial Type Strains, Phase II (KMG-II): from individual species to whole genera.</title>
        <authorList>
            <person name="Goeker M."/>
        </authorList>
    </citation>
    <scope>NUCLEOTIDE SEQUENCE [LARGE SCALE GENOMIC DNA]</scope>
    <source>
        <strain evidence="3 5">DSM 16337</strain>
    </source>
</reference>
<dbReference type="InterPro" id="IPR018004">
    <property type="entry name" value="KilA/APSES_HTH"/>
</dbReference>
<evidence type="ECO:0000259" key="1">
    <source>
        <dbReference type="PROSITE" id="PS51301"/>
    </source>
</evidence>
<dbReference type="EMBL" id="NIBT01000033">
    <property type="protein sequence ID" value="PHM22246.1"/>
    <property type="molecule type" value="Genomic_DNA"/>
</dbReference>
<dbReference type="Pfam" id="PF03374">
    <property type="entry name" value="ANT"/>
    <property type="match status" value="1"/>
</dbReference>
<dbReference type="Pfam" id="PF04383">
    <property type="entry name" value="KilA-N"/>
    <property type="match status" value="1"/>
</dbReference>
<organism evidence="2 4">
    <name type="scientific">Xenorhabdus ehlersii</name>
    <dbReference type="NCBI Taxonomy" id="290111"/>
    <lineage>
        <taxon>Bacteria</taxon>
        <taxon>Pseudomonadati</taxon>
        <taxon>Pseudomonadota</taxon>
        <taxon>Gammaproteobacteria</taxon>
        <taxon>Enterobacterales</taxon>
        <taxon>Morganellaceae</taxon>
        <taxon>Xenorhabdus</taxon>
    </lineage>
</organism>
<gene>
    <name evidence="3" type="ORF">BDE27_2468</name>
    <name evidence="2" type="ORF">Xehl_03850</name>
</gene>
<proteinExistence type="predicted"/>
<evidence type="ECO:0000313" key="2">
    <source>
        <dbReference type="EMBL" id="PHM22246.1"/>
    </source>
</evidence>
<dbReference type="Proteomes" id="UP000225605">
    <property type="component" value="Unassembled WGS sequence"/>
</dbReference>
<reference evidence="2 4" key="1">
    <citation type="journal article" date="2017" name="Nat. Microbiol.">
        <title>Natural product diversity associated with the nematode symbionts Photorhabdus and Xenorhabdus.</title>
        <authorList>
            <person name="Tobias N.J."/>
            <person name="Wolff H."/>
            <person name="Djahanschiri B."/>
            <person name="Grundmann F."/>
            <person name="Kronenwerth M."/>
            <person name="Shi Y.M."/>
            <person name="Simonyi S."/>
            <person name="Grun P."/>
            <person name="Shapiro-Ilan D."/>
            <person name="Pidot S.J."/>
            <person name="Stinear T.P."/>
            <person name="Ebersberger I."/>
            <person name="Bode H.B."/>
        </authorList>
    </citation>
    <scope>NUCLEOTIDE SEQUENCE [LARGE SCALE GENOMIC DNA]</scope>
    <source>
        <strain evidence="2 4">DSM 16337</strain>
    </source>
</reference>
<keyword evidence="5" id="KW-1185">Reference proteome</keyword>
<comment type="caution">
    <text evidence="2">The sequence shown here is derived from an EMBL/GenBank/DDBJ whole genome shotgun (WGS) entry which is preliminary data.</text>
</comment>